<evidence type="ECO:0000313" key="1">
    <source>
        <dbReference type="EMBL" id="GAG98292.1"/>
    </source>
</evidence>
<organism evidence="1">
    <name type="scientific">marine sediment metagenome</name>
    <dbReference type="NCBI Taxonomy" id="412755"/>
    <lineage>
        <taxon>unclassified sequences</taxon>
        <taxon>metagenomes</taxon>
        <taxon>ecological metagenomes</taxon>
    </lineage>
</organism>
<name>X1CZH9_9ZZZZ</name>
<gene>
    <name evidence="1" type="ORF">S01H4_43364</name>
</gene>
<proteinExistence type="predicted"/>
<comment type="caution">
    <text evidence="1">The sequence shown here is derived from an EMBL/GenBank/DDBJ whole genome shotgun (WGS) entry which is preliminary data.</text>
</comment>
<dbReference type="AlphaFoldDB" id="X1CZH9"/>
<sequence length="113" mass="12164">MPMLTFGQAMTANGTFEPLVGWQYEYLPWPAQVEVAVNAAVTEEAVATVSFGAETVQEESAVQVVTLANQPPAFDQPQLVDVAAAGDRLKIKVREIAGNTGFVRGWIRISSLV</sequence>
<protein>
    <submittedName>
        <fullName evidence="1">Uncharacterized protein</fullName>
    </submittedName>
</protein>
<reference evidence="1" key="1">
    <citation type="journal article" date="2014" name="Front. Microbiol.">
        <title>High frequency of phylogenetically diverse reductive dehalogenase-homologous genes in deep subseafloor sedimentary metagenomes.</title>
        <authorList>
            <person name="Kawai M."/>
            <person name="Futagami T."/>
            <person name="Toyoda A."/>
            <person name="Takaki Y."/>
            <person name="Nishi S."/>
            <person name="Hori S."/>
            <person name="Arai W."/>
            <person name="Tsubouchi T."/>
            <person name="Morono Y."/>
            <person name="Uchiyama I."/>
            <person name="Ito T."/>
            <person name="Fujiyama A."/>
            <person name="Inagaki F."/>
            <person name="Takami H."/>
        </authorList>
    </citation>
    <scope>NUCLEOTIDE SEQUENCE</scope>
    <source>
        <strain evidence="1">Expedition CK06-06</strain>
    </source>
</reference>
<dbReference type="EMBL" id="BART01023913">
    <property type="protein sequence ID" value="GAG98292.1"/>
    <property type="molecule type" value="Genomic_DNA"/>
</dbReference>
<accession>X1CZH9</accession>